<accession>A0A437MN71</accession>
<proteinExistence type="predicted"/>
<evidence type="ECO:0000313" key="1">
    <source>
        <dbReference type="EMBL" id="RVT99086.1"/>
    </source>
</evidence>
<keyword evidence="2" id="KW-1185">Reference proteome</keyword>
<dbReference type="AlphaFoldDB" id="A0A437MN71"/>
<dbReference type="EMBL" id="SACL01000001">
    <property type="protein sequence ID" value="RVT99086.1"/>
    <property type="molecule type" value="Genomic_DNA"/>
</dbReference>
<comment type="caution">
    <text evidence="1">The sequence shown here is derived from an EMBL/GenBank/DDBJ whole genome shotgun (WGS) entry which is preliminary data.</text>
</comment>
<sequence>MREIVQGQTYHTPTSMAVQAVAERLEKVEVARAMRERASLEFDSPPPPRAMQRNAAVQLHMAGHIRTEQLRAAQEVERMFFISTSGVRGRIAASYTERTSGGQAGDDWSDATRIAYTERFKPWSDWAGRQVVRGRTYREITLMLCTDNLSPRQMRAQIGLHEVTILRHLQISLLEYAMIGGWVDPPMTEINLLDPSGVST</sequence>
<dbReference type="Proteomes" id="UP000282957">
    <property type="component" value="Unassembled WGS sequence"/>
</dbReference>
<dbReference type="OrthoDB" id="7384669at2"/>
<name>A0A437MN71_9PROT</name>
<evidence type="ECO:0000313" key="2">
    <source>
        <dbReference type="Proteomes" id="UP000282957"/>
    </source>
</evidence>
<dbReference type="RefSeq" id="WP_127785753.1">
    <property type="nucleotide sequence ID" value="NZ_SACL01000001.1"/>
</dbReference>
<gene>
    <name evidence="1" type="ORF">EOD42_02980</name>
</gene>
<protein>
    <submittedName>
        <fullName evidence="1">Uncharacterized protein</fullName>
    </submittedName>
</protein>
<organism evidence="1 2">
    <name type="scientific">Rhodovarius crocodyli</name>
    <dbReference type="NCBI Taxonomy" id="1979269"/>
    <lineage>
        <taxon>Bacteria</taxon>
        <taxon>Pseudomonadati</taxon>
        <taxon>Pseudomonadota</taxon>
        <taxon>Alphaproteobacteria</taxon>
        <taxon>Acetobacterales</taxon>
        <taxon>Roseomonadaceae</taxon>
        <taxon>Rhodovarius</taxon>
    </lineage>
</organism>
<reference evidence="1 2" key="1">
    <citation type="submission" date="2019-01" db="EMBL/GenBank/DDBJ databases">
        <authorList>
            <person name="Chen W.-M."/>
        </authorList>
    </citation>
    <scope>NUCLEOTIDE SEQUENCE [LARGE SCALE GENOMIC DNA]</scope>
    <source>
        <strain evidence="1 2">CCP-6</strain>
    </source>
</reference>